<evidence type="ECO:0000256" key="1">
    <source>
        <dbReference type="ARBA" id="ARBA00009919"/>
    </source>
</evidence>
<comment type="similarity">
    <text evidence="1">Belongs to the HesA/MoeB/ThiF family.</text>
</comment>
<dbReference type="PANTHER" id="PTHR10953:SF102">
    <property type="entry name" value="ADENYLYLTRANSFERASE AND SULFURTRANSFERASE MOCS3"/>
    <property type="match status" value="1"/>
</dbReference>
<dbReference type="GO" id="GO:0005829">
    <property type="term" value="C:cytosol"/>
    <property type="evidence" value="ECO:0007669"/>
    <property type="project" value="TreeGrafter"/>
</dbReference>
<dbReference type="CDD" id="cd00757">
    <property type="entry name" value="ThiF_MoeB_HesA_family"/>
    <property type="match status" value="1"/>
</dbReference>
<dbReference type="InterPro" id="IPR000594">
    <property type="entry name" value="ThiF_NAD_FAD-bd"/>
</dbReference>
<gene>
    <name evidence="3" type="primary">moeB</name>
    <name evidence="3" type="ORF">Pla175_39710</name>
</gene>
<dbReference type="OrthoDB" id="9804286at2"/>
<dbReference type="GO" id="GO:0061605">
    <property type="term" value="F:molybdopterin-synthase adenylyltransferase activity"/>
    <property type="evidence" value="ECO:0007669"/>
    <property type="project" value="UniProtKB-EC"/>
</dbReference>
<proteinExistence type="inferred from homology"/>
<dbReference type="RefSeq" id="WP_145289300.1">
    <property type="nucleotide sequence ID" value="NZ_CP036291.1"/>
</dbReference>
<dbReference type="Gene3D" id="3.40.50.720">
    <property type="entry name" value="NAD(P)-binding Rossmann-like Domain"/>
    <property type="match status" value="1"/>
</dbReference>
<dbReference type="GO" id="GO:0008146">
    <property type="term" value="F:sulfotransferase activity"/>
    <property type="evidence" value="ECO:0007669"/>
    <property type="project" value="TreeGrafter"/>
</dbReference>
<dbReference type="Pfam" id="PF00899">
    <property type="entry name" value="ThiF"/>
    <property type="match status" value="1"/>
</dbReference>
<dbReference type="Proteomes" id="UP000317429">
    <property type="component" value="Chromosome"/>
</dbReference>
<dbReference type="GO" id="GO:0008641">
    <property type="term" value="F:ubiquitin-like modifier activating enzyme activity"/>
    <property type="evidence" value="ECO:0007669"/>
    <property type="project" value="InterPro"/>
</dbReference>
<dbReference type="GO" id="GO:0004792">
    <property type="term" value="F:thiosulfate-cyanide sulfurtransferase activity"/>
    <property type="evidence" value="ECO:0007669"/>
    <property type="project" value="TreeGrafter"/>
</dbReference>
<dbReference type="InterPro" id="IPR035985">
    <property type="entry name" value="Ubiquitin-activating_enz"/>
</dbReference>
<dbReference type="SUPFAM" id="SSF69572">
    <property type="entry name" value="Activating enzymes of the ubiquitin-like proteins"/>
    <property type="match status" value="1"/>
</dbReference>
<dbReference type="PANTHER" id="PTHR10953">
    <property type="entry name" value="UBIQUITIN-ACTIVATING ENZYME E1"/>
    <property type="match status" value="1"/>
</dbReference>
<keyword evidence="4" id="KW-1185">Reference proteome</keyword>
<dbReference type="EC" id="2.7.7.80" evidence="3"/>
<keyword evidence="3" id="KW-0808">Transferase</keyword>
<feature type="domain" description="THIF-type NAD/FAD binding fold" evidence="2">
    <location>
        <begin position="7"/>
        <end position="239"/>
    </location>
</feature>
<organism evidence="3 4">
    <name type="scientific">Pirellulimonas nuda</name>
    <dbReference type="NCBI Taxonomy" id="2528009"/>
    <lineage>
        <taxon>Bacteria</taxon>
        <taxon>Pseudomonadati</taxon>
        <taxon>Planctomycetota</taxon>
        <taxon>Planctomycetia</taxon>
        <taxon>Pirellulales</taxon>
        <taxon>Lacipirellulaceae</taxon>
        <taxon>Pirellulimonas</taxon>
    </lineage>
</organism>
<evidence type="ECO:0000313" key="4">
    <source>
        <dbReference type="Proteomes" id="UP000317429"/>
    </source>
</evidence>
<dbReference type="InterPro" id="IPR045886">
    <property type="entry name" value="ThiF/MoeB/HesA"/>
</dbReference>
<evidence type="ECO:0000259" key="2">
    <source>
        <dbReference type="Pfam" id="PF00899"/>
    </source>
</evidence>
<reference evidence="3 4" key="1">
    <citation type="submission" date="2019-02" db="EMBL/GenBank/DDBJ databases">
        <title>Deep-cultivation of Planctomycetes and their phenomic and genomic characterization uncovers novel biology.</title>
        <authorList>
            <person name="Wiegand S."/>
            <person name="Jogler M."/>
            <person name="Boedeker C."/>
            <person name="Pinto D."/>
            <person name="Vollmers J."/>
            <person name="Rivas-Marin E."/>
            <person name="Kohn T."/>
            <person name="Peeters S.H."/>
            <person name="Heuer A."/>
            <person name="Rast P."/>
            <person name="Oberbeckmann S."/>
            <person name="Bunk B."/>
            <person name="Jeske O."/>
            <person name="Meyerdierks A."/>
            <person name="Storesund J.E."/>
            <person name="Kallscheuer N."/>
            <person name="Luecker S."/>
            <person name="Lage O.M."/>
            <person name="Pohl T."/>
            <person name="Merkel B.J."/>
            <person name="Hornburger P."/>
            <person name="Mueller R.-W."/>
            <person name="Bruemmer F."/>
            <person name="Labrenz M."/>
            <person name="Spormann A.M."/>
            <person name="Op den Camp H."/>
            <person name="Overmann J."/>
            <person name="Amann R."/>
            <person name="Jetten M.S.M."/>
            <person name="Mascher T."/>
            <person name="Medema M.H."/>
            <person name="Devos D.P."/>
            <person name="Kaster A.-K."/>
            <person name="Ovreas L."/>
            <person name="Rohde M."/>
            <person name="Galperin M.Y."/>
            <person name="Jogler C."/>
        </authorList>
    </citation>
    <scope>NUCLEOTIDE SEQUENCE [LARGE SCALE GENOMIC DNA]</scope>
    <source>
        <strain evidence="3 4">Pla175</strain>
    </source>
</reference>
<dbReference type="AlphaFoldDB" id="A0A518DGG2"/>
<evidence type="ECO:0000313" key="3">
    <source>
        <dbReference type="EMBL" id="QDU90564.1"/>
    </source>
</evidence>
<sequence>MNHADRYSRQERFAPIGLAGQQRLAESRVLVVGVGALGSASAQLLVRAGVGFTRLLDRDVVELSNLQRQVLFDEADALAGAPKAVAAAQKLRGVNSQVAVEPVVGDLTHHNIAALAGDCDLVIDGTDNFETRLLVNDYCLKHNKPWVYGGVLGAEGQVMPVLPGETPCLACLAPEPPAPGAAPTCDTAGVLGPAVGMVAALQAAEALKLLTGNRADASRGLTVIDLWRNHIRQLDLSSLQPAGTCRACGQRDYAWLEGRLGSQAAVLCGRNAVQVRPMAPQRVDLAALADRLSKVGDVTATPFLVRLRVDAYELTLFADGRAIVGGVEEESAARSVLARYVGA</sequence>
<protein>
    <submittedName>
        <fullName evidence="3">Molybdopterin-synthase adenylyltransferase</fullName>
        <ecNumber evidence="3">2.7.7.80</ecNumber>
    </submittedName>
</protein>
<dbReference type="EMBL" id="CP036291">
    <property type="protein sequence ID" value="QDU90564.1"/>
    <property type="molecule type" value="Genomic_DNA"/>
</dbReference>
<dbReference type="FunFam" id="3.40.50.720:FF:000080">
    <property type="entry name" value="Thiazole biosynthesis adenylyltransferase ThiF"/>
    <property type="match status" value="1"/>
</dbReference>
<dbReference type="KEGG" id="pnd:Pla175_39710"/>
<keyword evidence="3" id="KW-0548">Nucleotidyltransferase</keyword>
<name>A0A518DGG2_9BACT</name>
<accession>A0A518DGG2</accession>